<sequence length="173" mass="18741">MAEETAGNSAGAQAGATENSGMQMVMQHIYLKDASFEAKSPQELDQSGGQPDINLNLAQRTAKVAEDRMEVILTVTVTAKQGESTAFVCEVQYGGIFQFANVTEEQMPYVINVLCPNVLFPYNRAQIGSMITAGGFYLPPLQPINFEAVFRQRLAESQQQAEGQAPAEDSSVN</sequence>
<dbReference type="GO" id="GO:0005737">
    <property type="term" value="C:cytoplasm"/>
    <property type="evidence" value="ECO:0007669"/>
    <property type="project" value="UniProtKB-SubCell"/>
</dbReference>
<accession>A0A845UW13</accession>
<name>A0A845UW13_9GAMM</name>
<dbReference type="NCBIfam" id="TIGR00809">
    <property type="entry name" value="secB"/>
    <property type="match status" value="1"/>
</dbReference>
<dbReference type="HAMAP" id="MF_00821">
    <property type="entry name" value="SecB"/>
    <property type="match status" value="1"/>
</dbReference>
<comment type="subcellular location">
    <subcellularLocation>
        <location evidence="5">Cytoplasm</location>
    </subcellularLocation>
</comment>
<evidence type="ECO:0000256" key="5">
    <source>
        <dbReference type="HAMAP-Rule" id="MF_00821"/>
    </source>
</evidence>
<evidence type="ECO:0000256" key="4">
    <source>
        <dbReference type="ARBA" id="ARBA00023010"/>
    </source>
</evidence>
<dbReference type="Pfam" id="PF02556">
    <property type="entry name" value="SecB"/>
    <property type="match status" value="1"/>
</dbReference>
<keyword evidence="5" id="KW-0963">Cytoplasm</keyword>
<keyword evidence="7" id="KW-1185">Reference proteome</keyword>
<dbReference type="Proteomes" id="UP000484885">
    <property type="component" value="Unassembled WGS sequence"/>
</dbReference>
<protein>
    <recommendedName>
        <fullName evidence="5">Protein-export protein SecB</fullName>
    </recommendedName>
</protein>
<keyword evidence="4 5" id="KW-0811">Translocation</keyword>
<comment type="subunit">
    <text evidence="5">Homotetramer, a dimer of dimers. One homotetramer interacts with 1 SecA dimer.</text>
</comment>
<dbReference type="InterPro" id="IPR003708">
    <property type="entry name" value="SecB"/>
</dbReference>
<organism evidence="6 7">
    <name type="scientific">Wenzhouxiangella limi</name>
    <dbReference type="NCBI Taxonomy" id="2707351"/>
    <lineage>
        <taxon>Bacteria</taxon>
        <taxon>Pseudomonadati</taxon>
        <taxon>Pseudomonadota</taxon>
        <taxon>Gammaproteobacteria</taxon>
        <taxon>Chromatiales</taxon>
        <taxon>Wenzhouxiangellaceae</taxon>
        <taxon>Wenzhouxiangella</taxon>
    </lineage>
</organism>
<dbReference type="AlphaFoldDB" id="A0A845UW13"/>
<dbReference type="SUPFAM" id="SSF54611">
    <property type="entry name" value="SecB-like"/>
    <property type="match status" value="1"/>
</dbReference>
<reference evidence="6 7" key="1">
    <citation type="submission" date="2020-02" db="EMBL/GenBank/DDBJ databases">
        <authorList>
            <person name="Zhang X.-Y."/>
        </authorList>
    </citation>
    <scope>NUCLEOTIDE SEQUENCE [LARGE SCALE GENOMIC DNA]</scope>
    <source>
        <strain evidence="6 7">C33</strain>
    </source>
</reference>
<dbReference type="GO" id="GO:0051082">
    <property type="term" value="F:unfolded protein binding"/>
    <property type="evidence" value="ECO:0007669"/>
    <property type="project" value="InterPro"/>
</dbReference>
<dbReference type="Gene3D" id="3.10.420.10">
    <property type="entry name" value="SecB-like"/>
    <property type="match status" value="1"/>
</dbReference>
<dbReference type="GO" id="GO:0051262">
    <property type="term" value="P:protein tetramerization"/>
    <property type="evidence" value="ECO:0007669"/>
    <property type="project" value="InterPro"/>
</dbReference>
<dbReference type="EMBL" id="JAAGSC010000031">
    <property type="protein sequence ID" value="NDY94788.1"/>
    <property type="molecule type" value="Genomic_DNA"/>
</dbReference>
<dbReference type="PRINTS" id="PR01594">
    <property type="entry name" value="SECBCHAPRONE"/>
</dbReference>
<comment type="caution">
    <text evidence="6">The sequence shown here is derived from an EMBL/GenBank/DDBJ whole genome shotgun (WGS) entry which is preliminary data.</text>
</comment>
<evidence type="ECO:0000256" key="1">
    <source>
        <dbReference type="ARBA" id="ARBA00009990"/>
    </source>
</evidence>
<gene>
    <name evidence="5 6" type="primary">secB</name>
    <name evidence="6" type="ORF">G3I74_03490</name>
</gene>
<evidence type="ECO:0000313" key="6">
    <source>
        <dbReference type="EMBL" id="NDY94788.1"/>
    </source>
</evidence>
<dbReference type="InterPro" id="IPR035958">
    <property type="entry name" value="SecB-like_sf"/>
</dbReference>
<dbReference type="GO" id="GO:0006457">
    <property type="term" value="P:protein folding"/>
    <property type="evidence" value="ECO:0007669"/>
    <property type="project" value="UniProtKB-UniRule"/>
</dbReference>
<evidence type="ECO:0000256" key="3">
    <source>
        <dbReference type="ARBA" id="ARBA00022927"/>
    </source>
</evidence>
<keyword evidence="5" id="KW-0143">Chaperone</keyword>
<keyword evidence="2 5" id="KW-0813">Transport</keyword>
<dbReference type="PANTHER" id="PTHR36918">
    <property type="match status" value="1"/>
</dbReference>
<comment type="similarity">
    <text evidence="1 5">Belongs to the SecB family.</text>
</comment>
<evidence type="ECO:0000256" key="2">
    <source>
        <dbReference type="ARBA" id="ARBA00022448"/>
    </source>
</evidence>
<evidence type="ECO:0000313" key="7">
    <source>
        <dbReference type="Proteomes" id="UP000484885"/>
    </source>
</evidence>
<proteinExistence type="inferred from homology"/>
<keyword evidence="3 5" id="KW-0653">Protein transport</keyword>
<dbReference type="GO" id="GO:0015031">
    <property type="term" value="P:protein transport"/>
    <property type="evidence" value="ECO:0007669"/>
    <property type="project" value="UniProtKB-UniRule"/>
</dbReference>
<comment type="function">
    <text evidence="5">One of the proteins required for the normal export of preproteins out of the cell cytoplasm. It is a molecular chaperone that binds to a subset of precursor proteins, maintaining them in a translocation-competent state. It also specifically binds to its receptor SecA.</text>
</comment>
<dbReference type="RefSeq" id="WP_164210172.1">
    <property type="nucleotide sequence ID" value="NZ_JAAGSC010000031.1"/>
</dbReference>
<dbReference type="PANTHER" id="PTHR36918:SF1">
    <property type="entry name" value="PROTEIN-EXPORT PROTEIN SECB"/>
    <property type="match status" value="1"/>
</dbReference>